<gene>
    <name evidence="3" type="ORF">EZS28_037374</name>
</gene>
<dbReference type="Proteomes" id="UP000324800">
    <property type="component" value="Unassembled WGS sequence"/>
</dbReference>
<sequence>MIDNSNWETWRKRRQELTLMSQYIKLRNIKSEQLIAERPYIHVVNAMAWLNELGGKSRKYNLISLKTHVCSTLSQFSKMPKISESVLIRNCTRCLNLNLESKTRYDVIWNLDKLLNYIEATDFRSIYEVQLHAMSLLVIFSAARMTEISRMQLSDISQEQDKCMIINTQIKKGNRIRNELIKLNKINTKLCPVNTLKKWIDMRRSVKQVGDSVFWNFNKSKPASSIYCSQSLAPLLRNAGIQQPYNGPSIRHASMTKLRASGASIMEVNAFSRHILTSNVVDAFYYRPIQRDLGSLLITVKRVEAVYDGLGGTKPRRMVGLQQPKDQFQCTDAADELATFQEISSSTSESANNRYSEER</sequence>
<proteinExistence type="predicted"/>
<dbReference type="Pfam" id="PF00589">
    <property type="entry name" value="Phage_integrase"/>
    <property type="match status" value="1"/>
</dbReference>
<dbReference type="EMBL" id="SNRW01018687">
    <property type="protein sequence ID" value="KAA6367100.1"/>
    <property type="molecule type" value="Genomic_DNA"/>
</dbReference>
<dbReference type="InterPro" id="IPR002104">
    <property type="entry name" value="Integrase_catalytic"/>
</dbReference>
<dbReference type="SUPFAM" id="SSF56349">
    <property type="entry name" value="DNA breaking-rejoining enzymes"/>
    <property type="match status" value="1"/>
</dbReference>
<evidence type="ECO:0000259" key="2">
    <source>
        <dbReference type="PROSITE" id="PS51898"/>
    </source>
</evidence>
<comment type="caution">
    <text evidence="3">The sequence shown here is derived from an EMBL/GenBank/DDBJ whole genome shotgun (WGS) entry which is preliminary data.</text>
</comment>
<evidence type="ECO:0000313" key="3">
    <source>
        <dbReference type="EMBL" id="KAA6367100.1"/>
    </source>
</evidence>
<evidence type="ECO:0000313" key="4">
    <source>
        <dbReference type="Proteomes" id="UP000324800"/>
    </source>
</evidence>
<dbReference type="InterPro" id="IPR011010">
    <property type="entry name" value="DNA_brk_join_enz"/>
</dbReference>
<protein>
    <recommendedName>
        <fullName evidence="2">Tyr recombinase domain-containing protein</fullName>
    </recommendedName>
</protein>
<dbReference type="InterPro" id="IPR013762">
    <property type="entry name" value="Integrase-like_cat_sf"/>
</dbReference>
<dbReference type="Gene3D" id="1.10.443.10">
    <property type="entry name" value="Intergrase catalytic core"/>
    <property type="match status" value="1"/>
</dbReference>
<feature type="domain" description="Tyr recombinase" evidence="2">
    <location>
        <begin position="100"/>
        <end position="298"/>
    </location>
</feature>
<keyword evidence="1" id="KW-0233">DNA recombination</keyword>
<name>A0A5J4UA84_9EUKA</name>
<organism evidence="3 4">
    <name type="scientific">Streblomastix strix</name>
    <dbReference type="NCBI Taxonomy" id="222440"/>
    <lineage>
        <taxon>Eukaryota</taxon>
        <taxon>Metamonada</taxon>
        <taxon>Preaxostyla</taxon>
        <taxon>Oxymonadida</taxon>
        <taxon>Streblomastigidae</taxon>
        <taxon>Streblomastix</taxon>
    </lineage>
</organism>
<dbReference type="PROSITE" id="PS51898">
    <property type="entry name" value="TYR_RECOMBINASE"/>
    <property type="match status" value="1"/>
</dbReference>
<accession>A0A5J4UA84</accession>
<dbReference type="AlphaFoldDB" id="A0A5J4UA84"/>
<dbReference type="GO" id="GO:0003677">
    <property type="term" value="F:DNA binding"/>
    <property type="evidence" value="ECO:0007669"/>
    <property type="project" value="InterPro"/>
</dbReference>
<evidence type="ECO:0000256" key="1">
    <source>
        <dbReference type="ARBA" id="ARBA00023172"/>
    </source>
</evidence>
<dbReference type="GO" id="GO:0015074">
    <property type="term" value="P:DNA integration"/>
    <property type="evidence" value="ECO:0007669"/>
    <property type="project" value="InterPro"/>
</dbReference>
<dbReference type="GO" id="GO:0006310">
    <property type="term" value="P:DNA recombination"/>
    <property type="evidence" value="ECO:0007669"/>
    <property type="project" value="UniProtKB-KW"/>
</dbReference>
<reference evidence="3 4" key="1">
    <citation type="submission" date="2019-03" db="EMBL/GenBank/DDBJ databases">
        <title>Single cell metagenomics reveals metabolic interactions within the superorganism composed of flagellate Streblomastix strix and complex community of Bacteroidetes bacteria on its surface.</title>
        <authorList>
            <person name="Treitli S.C."/>
            <person name="Kolisko M."/>
            <person name="Husnik F."/>
            <person name="Keeling P."/>
            <person name="Hampl V."/>
        </authorList>
    </citation>
    <scope>NUCLEOTIDE SEQUENCE [LARGE SCALE GENOMIC DNA]</scope>
    <source>
        <strain evidence="3">ST1C</strain>
    </source>
</reference>